<keyword evidence="1" id="KW-0472">Membrane</keyword>
<gene>
    <name evidence="3" type="ORF">GCM10009784_10190</name>
</gene>
<organism evidence="3 4">
    <name type="scientific">Arthrobacter parietis</name>
    <dbReference type="NCBI Taxonomy" id="271434"/>
    <lineage>
        <taxon>Bacteria</taxon>
        <taxon>Bacillati</taxon>
        <taxon>Actinomycetota</taxon>
        <taxon>Actinomycetes</taxon>
        <taxon>Micrococcales</taxon>
        <taxon>Micrococcaceae</taxon>
        <taxon>Arthrobacter</taxon>
    </lineage>
</organism>
<evidence type="ECO:0000256" key="1">
    <source>
        <dbReference type="SAM" id="Phobius"/>
    </source>
</evidence>
<dbReference type="InterPro" id="IPR029058">
    <property type="entry name" value="AB_hydrolase_fold"/>
</dbReference>
<dbReference type="Pfam" id="PF12697">
    <property type="entry name" value="Abhydrolase_6"/>
    <property type="match status" value="1"/>
</dbReference>
<name>A0ABN3ARN6_9MICC</name>
<dbReference type="Proteomes" id="UP001500974">
    <property type="component" value="Unassembled WGS sequence"/>
</dbReference>
<keyword evidence="4" id="KW-1185">Reference proteome</keyword>
<comment type="caution">
    <text evidence="3">The sequence shown here is derived from an EMBL/GenBank/DDBJ whole genome shotgun (WGS) entry which is preliminary data.</text>
</comment>
<evidence type="ECO:0000259" key="2">
    <source>
        <dbReference type="Pfam" id="PF12697"/>
    </source>
</evidence>
<keyword evidence="1" id="KW-1133">Transmembrane helix</keyword>
<proteinExistence type="predicted"/>
<feature type="domain" description="AB hydrolase-1" evidence="2">
    <location>
        <begin position="379"/>
        <end position="577"/>
    </location>
</feature>
<dbReference type="EMBL" id="BAAAON010000001">
    <property type="protein sequence ID" value="GAA2173929.1"/>
    <property type="molecule type" value="Genomic_DNA"/>
</dbReference>
<dbReference type="SUPFAM" id="SSF53474">
    <property type="entry name" value="alpha/beta-Hydrolases"/>
    <property type="match status" value="1"/>
</dbReference>
<dbReference type="Gene3D" id="3.40.50.1820">
    <property type="entry name" value="alpha/beta hydrolase"/>
    <property type="match status" value="1"/>
</dbReference>
<reference evidence="3 4" key="1">
    <citation type="journal article" date="2019" name="Int. J. Syst. Evol. Microbiol.">
        <title>The Global Catalogue of Microorganisms (GCM) 10K type strain sequencing project: providing services to taxonomists for standard genome sequencing and annotation.</title>
        <authorList>
            <consortium name="The Broad Institute Genomics Platform"/>
            <consortium name="The Broad Institute Genome Sequencing Center for Infectious Disease"/>
            <person name="Wu L."/>
            <person name="Ma J."/>
        </authorList>
    </citation>
    <scope>NUCLEOTIDE SEQUENCE [LARGE SCALE GENOMIC DNA]</scope>
    <source>
        <strain evidence="3 4">JCM 14917</strain>
    </source>
</reference>
<sequence length="607" mass="66279">MTIPNFVVSPAHNSVLTLSERIGAIPALASSCEVLYNRATKRKNIGAWQISRESESVRAPRLVSVLNPLAQPTVNTILHVVRASANLFLLAGPSWPTATNNGSRAAASVVSTLISGLLSPIDRYGADGADQATTVTQGTNAIARLVSDDASRDVILWFQSIQCTMSYAVAGWAKMCGRPWRDGSAVKDIVRTKTYGHEGLWKLLESHPLISKAANYGVLVWECAFPAIYFLPTPLSRAFSATGMLFHIVNGPAMGLWRFAFAFGSLHPALRYTIEGSPRREALRTLAAYCTAGMAAALTMGWVGYGRRRSRLRDVLAKREQVATRHGNVLPLELTADTGTGPVVVFENGLLGLPEQFHWIQQDLHSRGVSSATYIRAAYLPDAGTAQGHYQIDHAVDELVDVIEHVRSRREGRPLILIGHSFGAELIRRAGLRAPESVVGTVALDPTHPNQFRASALQAGSKQTFTDHLVLFRSLITARLGEFLVHPDWVRTLPDQVKKEAFDQYADPALWYGGQMEWNAVLGEMPDDASEVATIDSSLVISAGRTITSDSVLDRLHQELAGQRHVVVDDVTHESMLSNRAHSLKCAQHIHEFITAIPQTTNEETAA</sequence>
<keyword evidence="1" id="KW-0812">Transmembrane</keyword>
<protein>
    <recommendedName>
        <fullName evidence="2">AB hydrolase-1 domain-containing protein</fullName>
    </recommendedName>
</protein>
<dbReference type="InterPro" id="IPR000073">
    <property type="entry name" value="AB_hydrolase_1"/>
</dbReference>
<feature type="transmembrane region" description="Helical" evidence="1">
    <location>
        <begin position="286"/>
        <end position="305"/>
    </location>
</feature>
<evidence type="ECO:0000313" key="4">
    <source>
        <dbReference type="Proteomes" id="UP001500974"/>
    </source>
</evidence>
<accession>A0ABN3ARN6</accession>
<evidence type="ECO:0000313" key="3">
    <source>
        <dbReference type="EMBL" id="GAA2173929.1"/>
    </source>
</evidence>
<feature type="transmembrane region" description="Helical" evidence="1">
    <location>
        <begin position="244"/>
        <end position="266"/>
    </location>
</feature>